<dbReference type="VEuPathDB" id="CryptoDB:Cvel_18869"/>
<protein>
    <submittedName>
        <fullName evidence="1">Uncharacterized protein</fullName>
    </submittedName>
</protein>
<reference evidence="1" key="1">
    <citation type="submission" date="2014-11" db="EMBL/GenBank/DDBJ databases">
        <authorList>
            <person name="Otto D Thomas"/>
            <person name="Naeem Raeece"/>
        </authorList>
    </citation>
    <scope>NUCLEOTIDE SEQUENCE</scope>
</reference>
<gene>
    <name evidence="1" type="ORF">Cvel_18869</name>
</gene>
<name>A0A0G4FUT4_9ALVE</name>
<organism evidence="1">
    <name type="scientific">Chromera velia CCMP2878</name>
    <dbReference type="NCBI Taxonomy" id="1169474"/>
    <lineage>
        <taxon>Eukaryota</taxon>
        <taxon>Sar</taxon>
        <taxon>Alveolata</taxon>
        <taxon>Colpodellida</taxon>
        <taxon>Chromeraceae</taxon>
        <taxon>Chromera</taxon>
    </lineage>
</organism>
<dbReference type="EMBL" id="CDMZ01000648">
    <property type="protein sequence ID" value="CEM18647.1"/>
    <property type="molecule type" value="Genomic_DNA"/>
</dbReference>
<proteinExistence type="predicted"/>
<sequence length="143" mass="16011">MIIGTTRSGAVDDKEFTAKINCAAETVEKYAATGTDQEKLTKKIGKFWTELADSIKDGAAKCTSQAESVIQSFPRYIKKLIKKKKIKNVADIVFTFRTKWQEYKTAKGTVSEEVASRRLRKFLPRSVRSSLAISLTATEIKLI</sequence>
<dbReference type="PhylomeDB" id="A0A0G4FUT4"/>
<evidence type="ECO:0000313" key="1">
    <source>
        <dbReference type="EMBL" id="CEM18647.1"/>
    </source>
</evidence>
<dbReference type="AlphaFoldDB" id="A0A0G4FUT4"/>
<accession>A0A0G4FUT4</accession>